<dbReference type="PANTHER" id="PTHR24171">
    <property type="entry name" value="ANKYRIN REPEAT DOMAIN-CONTAINING PROTEIN 39-RELATED"/>
    <property type="match status" value="1"/>
</dbReference>
<evidence type="ECO:0000313" key="5">
    <source>
        <dbReference type="Proteomes" id="UP000242188"/>
    </source>
</evidence>
<proteinExistence type="predicted"/>
<comment type="caution">
    <text evidence="4">The sequence shown here is derived from an EMBL/GenBank/DDBJ whole genome shotgun (WGS) entry which is preliminary data.</text>
</comment>
<keyword evidence="5" id="KW-1185">Reference proteome</keyword>
<keyword evidence="2 3" id="KW-0040">ANK repeat</keyword>
<feature type="repeat" description="ANK" evidence="3">
    <location>
        <begin position="136"/>
        <end position="168"/>
    </location>
</feature>
<accession>A0A210Q9Z1</accession>
<evidence type="ECO:0000313" key="4">
    <source>
        <dbReference type="EMBL" id="OWF45562.1"/>
    </source>
</evidence>
<dbReference type="Pfam" id="PF12796">
    <property type="entry name" value="Ank_2"/>
    <property type="match status" value="1"/>
</dbReference>
<dbReference type="GO" id="GO:0085020">
    <property type="term" value="P:protein K6-linked ubiquitination"/>
    <property type="evidence" value="ECO:0007669"/>
    <property type="project" value="TreeGrafter"/>
</dbReference>
<protein>
    <submittedName>
        <fullName evidence="4">Uncharacterized protein</fullName>
    </submittedName>
</protein>
<dbReference type="SMART" id="SM00248">
    <property type="entry name" value="ANK"/>
    <property type="match status" value="5"/>
</dbReference>
<dbReference type="OrthoDB" id="6049379at2759"/>
<dbReference type="STRING" id="6573.A0A210Q9Z1"/>
<dbReference type="GO" id="GO:0004842">
    <property type="term" value="F:ubiquitin-protein transferase activity"/>
    <property type="evidence" value="ECO:0007669"/>
    <property type="project" value="TreeGrafter"/>
</dbReference>
<dbReference type="SUPFAM" id="SSF48403">
    <property type="entry name" value="Ankyrin repeat"/>
    <property type="match status" value="1"/>
</dbReference>
<dbReference type="Proteomes" id="UP000242188">
    <property type="component" value="Unassembled WGS sequence"/>
</dbReference>
<name>A0A210Q9Z1_MIZYE</name>
<dbReference type="EMBL" id="NEDP02004467">
    <property type="protein sequence ID" value="OWF45562.1"/>
    <property type="molecule type" value="Genomic_DNA"/>
</dbReference>
<dbReference type="PROSITE" id="PS50088">
    <property type="entry name" value="ANK_REPEAT"/>
    <property type="match status" value="3"/>
</dbReference>
<evidence type="ECO:0000256" key="3">
    <source>
        <dbReference type="PROSITE-ProRule" id="PRU00023"/>
    </source>
</evidence>
<sequence>MLATMSVIVVKPMSRSYALASAAGITESELNTRDANGRTVLFYASRNGKTQVVKNLLNAGSDPNIPDVEGSTPLHEATERCHLDIVKILLKNDKTDINAKNRNGQTALMKSVLYDDIEALKILHKSGGLIDELDSTGKTAFMIAMADGRERTSEYLIKNECDVNVVDKLGQTALYLAFTSTHGMSTENIRRLLKAGYETEKDRRWLAKAGMELDAFQHKNFFQRMKARITAPSARRHSEGFLGRSTIQLGSGVSHAHPRFRFRNNSSFN</sequence>
<dbReference type="InterPro" id="IPR002110">
    <property type="entry name" value="Ankyrin_rpt"/>
</dbReference>
<dbReference type="AlphaFoldDB" id="A0A210Q9Z1"/>
<feature type="repeat" description="ANK" evidence="3">
    <location>
        <begin position="69"/>
        <end position="92"/>
    </location>
</feature>
<dbReference type="PROSITE" id="PS50297">
    <property type="entry name" value="ANK_REP_REGION"/>
    <property type="match status" value="2"/>
</dbReference>
<dbReference type="InterPro" id="IPR036770">
    <property type="entry name" value="Ankyrin_rpt-contain_sf"/>
</dbReference>
<gene>
    <name evidence="4" type="ORF">KP79_PYT24428</name>
</gene>
<evidence type="ECO:0000256" key="1">
    <source>
        <dbReference type="ARBA" id="ARBA00022737"/>
    </source>
</evidence>
<dbReference type="Pfam" id="PF00023">
    <property type="entry name" value="Ank"/>
    <property type="match status" value="1"/>
</dbReference>
<dbReference type="GO" id="GO:0070531">
    <property type="term" value="C:BRCA1-A complex"/>
    <property type="evidence" value="ECO:0007669"/>
    <property type="project" value="TreeGrafter"/>
</dbReference>
<feature type="repeat" description="ANK" evidence="3">
    <location>
        <begin position="36"/>
        <end position="68"/>
    </location>
</feature>
<dbReference type="GO" id="GO:0031436">
    <property type="term" value="C:BRCA1-BARD1 complex"/>
    <property type="evidence" value="ECO:0007669"/>
    <property type="project" value="TreeGrafter"/>
</dbReference>
<evidence type="ECO:0000256" key="2">
    <source>
        <dbReference type="ARBA" id="ARBA00023043"/>
    </source>
</evidence>
<reference evidence="4 5" key="1">
    <citation type="journal article" date="2017" name="Nat. Ecol. Evol.">
        <title>Scallop genome provides insights into evolution of bilaterian karyotype and development.</title>
        <authorList>
            <person name="Wang S."/>
            <person name="Zhang J."/>
            <person name="Jiao W."/>
            <person name="Li J."/>
            <person name="Xun X."/>
            <person name="Sun Y."/>
            <person name="Guo X."/>
            <person name="Huan P."/>
            <person name="Dong B."/>
            <person name="Zhang L."/>
            <person name="Hu X."/>
            <person name="Sun X."/>
            <person name="Wang J."/>
            <person name="Zhao C."/>
            <person name="Wang Y."/>
            <person name="Wang D."/>
            <person name="Huang X."/>
            <person name="Wang R."/>
            <person name="Lv J."/>
            <person name="Li Y."/>
            <person name="Zhang Z."/>
            <person name="Liu B."/>
            <person name="Lu W."/>
            <person name="Hui Y."/>
            <person name="Liang J."/>
            <person name="Zhou Z."/>
            <person name="Hou R."/>
            <person name="Li X."/>
            <person name="Liu Y."/>
            <person name="Li H."/>
            <person name="Ning X."/>
            <person name="Lin Y."/>
            <person name="Zhao L."/>
            <person name="Xing Q."/>
            <person name="Dou J."/>
            <person name="Li Y."/>
            <person name="Mao J."/>
            <person name="Guo H."/>
            <person name="Dou H."/>
            <person name="Li T."/>
            <person name="Mu C."/>
            <person name="Jiang W."/>
            <person name="Fu Q."/>
            <person name="Fu X."/>
            <person name="Miao Y."/>
            <person name="Liu J."/>
            <person name="Yu Q."/>
            <person name="Li R."/>
            <person name="Liao H."/>
            <person name="Li X."/>
            <person name="Kong Y."/>
            <person name="Jiang Z."/>
            <person name="Chourrout D."/>
            <person name="Li R."/>
            <person name="Bao Z."/>
        </authorList>
    </citation>
    <scope>NUCLEOTIDE SEQUENCE [LARGE SCALE GENOMIC DNA]</scope>
    <source>
        <strain evidence="4 5">PY_sf001</strain>
    </source>
</reference>
<dbReference type="PANTHER" id="PTHR24171:SF11">
    <property type="entry name" value="26S PROTEASOME NON-ATPASE REGULATORY SUBUNIT 10"/>
    <property type="match status" value="1"/>
</dbReference>
<dbReference type="Gene3D" id="1.25.40.20">
    <property type="entry name" value="Ankyrin repeat-containing domain"/>
    <property type="match status" value="2"/>
</dbReference>
<keyword evidence="1" id="KW-0677">Repeat</keyword>
<organism evidence="4 5">
    <name type="scientific">Mizuhopecten yessoensis</name>
    <name type="common">Japanese scallop</name>
    <name type="synonym">Patinopecten yessoensis</name>
    <dbReference type="NCBI Taxonomy" id="6573"/>
    <lineage>
        <taxon>Eukaryota</taxon>
        <taxon>Metazoa</taxon>
        <taxon>Spiralia</taxon>
        <taxon>Lophotrochozoa</taxon>
        <taxon>Mollusca</taxon>
        <taxon>Bivalvia</taxon>
        <taxon>Autobranchia</taxon>
        <taxon>Pteriomorphia</taxon>
        <taxon>Pectinida</taxon>
        <taxon>Pectinoidea</taxon>
        <taxon>Pectinidae</taxon>
        <taxon>Mizuhopecten</taxon>
    </lineage>
</organism>